<organism evidence="2 3">
    <name type="scientific">Brassica cretica</name>
    <name type="common">Mustard</name>
    <dbReference type="NCBI Taxonomy" id="69181"/>
    <lineage>
        <taxon>Eukaryota</taxon>
        <taxon>Viridiplantae</taxon>
        <taxon>Streptophyta</taxon>
        <taxon>Embryophyta</taxon>
        <taxon>Tracheophyta</taxon>
        <taxon>Spermatophyta</taxon>
        <taxon>Magnoliopsida</taxon>
        <taxon>eudicotyledons</taxon>
        <taxon>Gunneridae</taxon>
        <taxon>Pentapetalae</taxon>
        <taxon>rosids</taxon>
        <taxon>malvids</taxon>
        <taxon>Brassicales</taxon>
        <taxon>Brassicaceae</taxon>
        <taxon>Brassiceae</taxon>
        <taxon>Brassica</taxon>
    </lineage>
</organism>
<evidence type="ECO:0000256" key="1">
    <source>
        <dbReference type="SAM" id="MobiDB-lite"/>
    </source>
</evidence>
<evidence type="ECO:0000313" key="2">
    <source>
        <dbReference type="EMBL" id="KAF2537938.1"/>
    </source>
</evidence>
<feature type="region of interest" description="Disordered" evidence="1">
    <location>
        <begin position="451"/>
        <end position="508"/>
    </location>
</feature>
<gene>
    <name evidence="2" type="ORF">F2Q68_00020147</name>
</gene>
<sequence>MAGALKTRYALIIKERVTKAPVKNDRPLPDDEDVTNSIDYTSSEYDETRDRLKMPFSLLPIENNDDSKELNKIDPSSSDHLEAEHVQYGTHEPVNQPMPTRQSITTTASSHGPRPSVSMTKALITSTDFVPKRNQQAMNLPQTQRNPQAMNLPQTQRNPHYSQLQVPSGQYGNITRPPYLPPSAVLPFQQHGGSNMAHYGNITNSPYWRPEQNDIYNMPPQSAAAFQQHGRSNMAHYGNMGTYPYWRLEQYGSDNMPQYSAASMVPSAYGSANTFGTWGDNNQANSRFGYEGGVSSNYLPSIQPHQTQRNPHYSQLQVPSGQYGNITRPPYLPPSAVLPFQQHGGSNMAHYGNITNSPYWRPEQNDIYNMPPQSAAAFQQHGRSNMAHYGNMGTYPYWRLEQYGSDNMPQYSAASMVPSAYGSANTFGTWGDNNQANSRFGYEGGVSSNYLPSIQPHQSGDFNAWRPSSSHSPQEQQIWNDVYASLDQQNDRSDPSDETQQRSRPRDN</sequence>
<reference evidence="2" key="1">
    <citation type="submission" date="2019-12" db="EMBL/GenBank/DDBJ databases">
        <title>Genome sequencing and annotation of Brassica cretica.</title>
        <authorList>
            <person name="Studholme D.J."/>
            <person name="Sarris P.F."/>
        </authorList>
    </citation>
    <scope>NUCLEOTIDE SEQUENCE</scope>
    <source>
        <strain evidence="2">PFS-001/15</strain>
        <tissue evidence="2">Leaf</tissue>
    </source>
</reference>
<comment type="caution">
    <text evidence="2">The sequence shown here is derived from an EMBL/GenBank/DDBJ whole genome shotgun (WGS) entry which is preliminary data.</text>
</comment>
<protein>
    <submittedName>
        <fullName evidence="2">Uncharacterized protein</fullName>
    </submittedName>
</protein>
<dbReference type="AlphaFoldDB" id="A0A8S9G145"/>
<name>A0A8S9G145_BRACR</name>
<dbReference type="EMBL" id="QGKW02002228">
    <property type="protein sequence ID" value="KAF2537938.1"/>
    <property type="molecule type" value="Genomic_DNA"/>
</dbReference>
<feature type="region of interest" description="Disordered" evidence="1">
    <location>
        <begin position="91"/>
        <end position="117"/>
    </location>
</feature>
<proteinExistence type="predicted"/>
<dbReference type="Proteomes" id="UP000712281">
    <property type="component" value="Unassembled WGS sequence"/>
</dbReference>
<feature type="compositionally biased region" description="Polar residues" evidence="1">
    <location>
        <begin position="451"/>
        <end position="479"/>
    </location>
</feature>
<feature type="compositionally biased region" description="Basic and acidic residues" evidence="1">
    <location>
        <begin position="489"/>
        <end position="508"/>
    </location>
</feature>
<evidence type="ECO:0000313" key="3">
    <source>
        <dbReference type="Proteomes" id="UP000712281"/>
    </source>
</evidence>
<accession>A0A8S9G145</accession>
<feature type="compositionally biased region" description="Polar residues" evidence="1">
    <location>
        <begin position="97"/>
        <end position="110"/>
    </location>
</feature>